<dbReference type="EMBL" id="CCAG010004918">
    <property type="status" value="NOT_ANNOTATED_CDS"/>
    <property type="molecule type" value="Genomic_DNA"/>
</dbReference>
<protein>
    <submittedName>
        <fullName evidence="2">Uncharacterized protein</fullName>
    </submittedName>
</protein>
<dbReference type="Proteomes" id="UP000092444">
    <property type="component" value="Unassembled WGS sequence"/>
</dbReference>
<reference evidence="2" key="1">
    <citation type="submission" date="2020-05" db="UniProtKB">
        <authorList>
            <consortium name="EnsemblMetazoa"/>
        </authorList>
    </citation>
    <scope>IDENTIFICATION</scope>
    <source>
        <strain evidence="2">Yale</strain>
    </source>
</reference>
<evidence type="ECO:0000256" key="1">
    <source>
        <dbReference type="SAM" id="SignalP"/>
    </source>
</evidence>
<name>A0A1B0FLV0_GLOMM</name>
<feature type="chain" id="PRO_5008407698" evidence="1">
    <location>
        <begin position="19"/>
        <end position="47"/>
    </location>
</feature>
<feature type="signal peptide" evidence="1">
    <location>
        <begin position="1"/>
        <end position="18"/>
    </location>
</feature>
<accession>A0A1B0FLV0</accession>
<evidence type="ECO:0000313" key="3">
    <source>
        <dbReference type="Proteomes" id="UP000092444"/>
    </source>
</evidence>
<evidence type="ECO:0000313" key="2">
    <source>
        <dbReference type="EnsemblMetazoa" id="GMOY004837-PA"/>
    </source>
</evidence>
<dbReference type="VEuPathDB" id="VectorBase:GMOY004837"/>
<proteinExistence type="predicted"/>
<sequence length="47" mass="5294">MLTIAFRIVKVLVQTAAAAVVVNEILKWSFHNSVLAQSSSMRCCDRW</sequence>
<keyword evidence="1" id="KW-0732">Signal</keyword>
<dbReference type="EnsemblMetazoa" id="GMOY004837-RA">
    <property type="protein sequence ID" value="GMOY004837-PA"/>
    <property type="gene ID" value="GMOY004837"/>
</dbReference>
<organism evidence="2 3">
    <name type="scientific">Glossina morsitans morsitans</name>
    <name type="common">Savannah tsetse fly</name>
    <dbReference type="NCBI Taxonomy" id="37546"/>
    <lineage>
        <taxon>Eukaryota</taxon>
        <taxon>Metazoa</taxon>
        <taxon>Ecdysozoa</taxon>
        <taxon>Arthropoda</taxon>
        <taxon>Hexapoda</taxon>
        <taxon>Insecta</taxon>
        <taxon>Pterygota</taxon>
        <taxon>Neoptera</taxon>
        <taxon>Endopterygota</taxon>
        <taxon>Diptera</taxon>
        <taxon>Brachycera</taxon>
        <taxon>Muscomorpha</taxon>
        <taxon>Hippoboscoidea</taxon>
        <taxon>Glossinidae</taxon>
        <taxon>Glossina</taxon>
    </lineage>
</organism>
<dbReference type="AlphaFoldDB" id="A0A1B0FLV0"/>
<keyword evidence="3" id="KW-1185">Reference proteome</keyword>